<dbReference type="VEuPathDB" id="FungiDB:SPRG_21867"/>
<evidence type="ECO:0000313" key="3">
    <source>
        <dbReference type="Proteomes" id="UP000030745"/>
    </source>
</evidence>
<accession>A0A067BRL4</accession>
<evidence type="ECO:0000256" key="1">
    <source>
        <dbReference type="SAM" id="MobiDB-lite"/>
    </source>
</evidence>
<dbReference type="Proteomes" id="UP000030745">
    <property type="component" value="Unassembled WGS sequence"/>
</dbReference>
<feature type="compositionally biased region" description="Polar residues" evidence="1">
    <location>
        <begin position="275"/>
        <end position="284"/>
    </location>
</feature>
<organism evidence="2 3">
    <name type="scientific">Saprolegnia parasitica (strain CBS 223.65)</name>
    <dbReference type="NCBI Taxonomy" id="695850"/>
    <lineage>
        <taxon>Eukaryota</taxon>
        <taxon>Sar</taxon>
        <taxon>Stramenopiles</taxon>
        <taxon>Oomycota</taxon>
        <taxon>Saprolegniomycetes</taxon>
        <taxon>Saprolegniales</taxon>
        <taxon>Saprolegniaceae</taxon>
        <taxon>Saprolegnia</taxon>
    </lineage>
</organism>
<dbReference type="AlphaFoldDB" id="A0A067BRL4"/>
<sequence>MNASDSGVATSIVDRCRCRYMHFDSTQSSRSPSPQPIASQRRLAQPIMDQQLVAVFSISRPRAFWRSTSLCVSGAPTSATRLAPPPYTSKSSPTTPQPSLGRRRCPAATILSANIYMHVAVAQAVHRLHITARHIAGCDNILADAGSRAAVEPFTSKWQELTYEWSETPVPAQLRYMYRAFDSEHIAALAIGIWQRYAQVWREWSVWRDRIGFGHWLPRPPRPTALSSPRPQASSSIASARPTAPAPSDASSQRSDGSTSAQGDATSIAGRGTSIGATSPTNRK</sequence>
<protein>
    <submittedName>
        <fullName evidence="2">Uncharacterized protein</fullName>
    </submittedName>
</protein>
<feature type="region of interest" description="Disordered" evidence="1">
    <location>
        <begin position="76"/>
        <end position="102"/>
    </location>
</feature>
<dbReference type="GeneID" id="24142375"/>
<feature type="region of interest" description="Disordered" evidence="1">
    <location>
        <begin position="218"/>
        <end position="284"/>
    </location>
</feature>
<dbReference type="KEGG" id="spar:SPRG_21867"/>
<feature type="compositionally biased region" description="Low complexity" evidence="1">
    <location>
        <begin position="88"/>
        <end position="99"/>
    </location>
</feature>
<name>A0A067BRL4_SAPPC</name>
<gene>
    <name evidence="2" type="ORF">SPRG_21867</name>
</gene>
<evidence type="ECO:0000313" key="2">
    <source>
        <dbReference type="EMBL" id="KDO17297.1"/>
    </source>
</evidence>
<dbReference type="OrthoDB" id="90415at2759"/>
<reference evidence="2 3" key="1">
    <citation type="journal article" date="2013" name="PLoS Genet.">
        <title>Distinctive expansion of potential virulence genes in the genome of the oomycete fish pathogen Saprolegnia parasitica.</title>
        <authorList>
            <person name="Jiang R.H."/>
            <person name="de Bruijn I."/>
            <person name="Haas B.J."/>
            <person name="Belmonte R."/>
            <person name="Lobach L."/>
            <person name="Christie J."/>
            <person name="van den Ackerveken G."/>
            <person name="Bottin A."/>
            <person name="Bulone V."/>
            <person name="Diaz-Moreno S.M."/>
            <person name="Dumas B."/>
            <person name="Fan L."/>
            <person name="Gaulin E."/>
            <person name="Govers F."/>
            <person name="Grenville-Briggs L.J."/>
            <person name="Horner N.R."/>
            <person name="Levin J.Z."/>
            <person name="Mammella M."/>
            <person name="Meijer H.J."/>
            <person name="Morris P."/>
            <person name="Nusbaum C."/>
            <person name="Oome S."/>
            <person name="Phillips A.J."/>
            <person name="van Rooyen D."/>
            <person name="Rzeszutek E."/>
            <person name="Saraiva M."/>
            <person name="Secombes C.J."/>
            <person name="Seidl M.F."/>
            <person name="Snel B."/>
            <person name="Stassen J.H."/>
            <person name="Sykes S."/>
            <person name="Tripathy S."/>
            <person name="van den Berg H."/>
            <person name="Vega-Arreguin J.C."/>
            <person name="Wawra S."/>
            <person name="Young S.K."/>
            <person name="Zeng Q."/>
            <person name="Dieguez-Uribeondo J."/>
            <person name="Russ C."/>
            <person name="Tyler B.M."/>
            <person name="van West P."/>
        </authorList>
    </citation>
    <scope>NUCLEOTIDE SEQUENCE [LARGE SCALE GENOMIC DNA]</scope>
    <source>
        <strain evidence="2 3">CBS 223.65</strain>
    </source>
</reference>
<feature type="compositionally biased region" description="Polar residues" evidence="1">
    <location>
        <begin position="225"/>
        <end position="238"/>
    </location>
</feature>
<dbReference type="RefSeq" id="XP_012211996.1">
    <property type="nucleotide sequence ID" value="XM_012356606.1"/>
</dbReference>
<keyword evidence="3" id="KW-1185">Reference proteome</keyword>
<feature type="compositionally biased region" description="Polar residues" evidence="1">
    <location>
        <begin position="249"/>
        <end position="265"/>
    </location>
</feature>
<dbReference type="EMBL" id="KK583708">
    <property type="protein sequence ID" value="KDO17297.1"/>
    <property type="molecule type" value="Genomic_DNA"/>
</dbReference>
<proteinExistence type="predicted"/>